<dbReference type="InterPro" id="IPR036412">
    <property type="entry name" value="HAD-like_sf"/>
</dbReference>
<dbReference type="SFLD" id="SFLDG01129">
    <property type="entry name" value="C1.5:_HAD__Beta-PGM__Phosphata"/>
    <property type="match status" value="1"/>
</dbReference>
<dbReference type="PANTHER" id="PTHR47829">
    <property type="entry name" value="HYDROLASE, PUTATIVE (AFU_ORTHOLOGUE AFUA_1G12880)-RELATED"/>
    <property type="match status" value="1"/>
</dbReference>
<dbReference type="PANTHER" id="PTHR47829:SF1">
    <property type="entry name" value="HAD FAMILY PHOSPHATASE"/>
    <property type="match status" value="1"/>
</dbReference>
<dbReference type="InterPro" id="IPR023214">
    <property type="entry name" value="HAD_sf"/>
</dbReference>
<dbReference type="InterPro" id="IPR052898">
    <property type="entry name" value="ACAD10-like"/>
</dbReference>
<keyword evidence="2" id="KW-1185">Reference proteome</keyword>
<dbReference type="InterPro" id="IPR006439">
    <property type="entry name" value="HAD-SF_hydro_IA"/>
</dbReference>
<gene>
    <name evidence="1" type="ORF">PSU4_04700</name>
</gene>
<dbReference type="AlphaFoldDB" id="A0A511D9Q2"/>
<sequence length="215" mass="22651">MKALLLDVGGVVFRSGSEMLALLGEREPAARTVAARRGPLGPEPDPDWGRMLRGEVTERGYWALRAAEVGTALGRDGWSTHEFMAELYEHAGVEIIRPAARRLVADVRAAGLRLGVLTNDLAAFHGDSPLGDLSGLGDLDVLVDGSLTGILKPDPRSYAAVIDGLGVAPGEIVFVDDMPWNVEGGRAAGLHAVQLDLRDPDAAFAEARSALGLAP</sequence>
<protein>
    <submittedName>
        <fullName evidence="1">Haloacid dehalogenase</fullName>
    </submittedName>
</protein>
<organism evidence="1 2">
    <name type="scientific">Pseudonocardia sulfidoxydans NBRC 16205</name>
    <dbReference type="NCBI Taxonomy" id="1223511"/>
    <lineage>
        <taxon>Bacteria</taxon>
        <taxon>Bacillati</taxon>
        <taxon>Actinomycetota</taxon>
        <taxon>Actinomycetes</taxon>
        <taxon>Pseudonocardiales</taxon>
        <taxon>Pseudonocardiaceae</taxon>
        <taxon>Pseudonocardia</taxon>
    </lineage>
</organism>
<dbReference type="SFLD" id="SFLDS00003">
    <property type="entry name" value="Haloacid_Dehalogenase"/>
    <property type="match status" value="1"/>
</dbReference>
<dbReference type="RefSeq" id="WP_147102259.1">
    <property type="nucleotide sequence ID" value="NZ_BJVJ01000003.1"/>
</dbReference>
<evidence type="ECO:0000313" key="2">
    <source>
        <dbReference type="Proteomes" id="UP000321685"/>
    </source>
</evidence>
<proteinExistence type="predicted"/>
<dbReference type="Pfam" id="PF00702">
    <property type="entry name" value="Hydrolase"/>
    <property type="match status" value="1"/>
</dbReference>
<dbReference type="Proteomes" id="UP000321685">
    <property type="component" value="Unassembled WGS sequence"/>
</dbReference>
<evidence type="ECO:0000313" key="1">
    <source>
        <dbReference type="EMBL" id="GEL21516.1"/>
    </source>
</evidence>
<dbReference type="Gene3D" id="3.40.50.1000">
    <property type="entry name" value="HAD superfamily/HAD-like"/>
    <property type="match status" value="1"/>
</dbReference>
<dbReference type="PRINTS" id="PR00413">
    <property type="entry name" value="HADHALOGNASE"/>
</dbReference>
<accession>A0A511D9Q2</accession>
<comment type="caution">
    <text evidence="1">The sequence shown here is derived from an EMBL/GenBank/DDBJ whole genome shotgun (WGS) entry which is preliminary data.</text>
</comment>
<dbReference type="NCBIfam" id="TIGR01509">
    <property type="entry name" value="HAD-SF-IA-v3"/>
    <property type="match status" value="1"/>
</dbReference>
<dbReference type="OrthoDB" id="9795007at2"/>
<dbReference type="EMBL" id="BJVJ01000003">
    <property type="protein sequence ID" value="GEL21516.1"/>
    <property type="molecule type" value="Genomic_DNA"/>
</dbReference>
<dbReference type="SUPFAM" id="SSF56784">
    <property type="entry name" value="HAD-like"/>
    <property type="match status" value="1"/>
</dbReference>
<name>A0A511D9Q2_9PSEU</name>
<reference evidence="1 2" key="1">
    <citation type="submission" date="2019-07" db="EMBL/GenBank/DDBJ databases">
        <title>Whole genome shotgun sequence of Pseudonocardia sulfidoxydans NBRC 16205.</title>
        <authorList>
            <person name="Hosoyama A."/>
            <person name="Uohara A."/>
            <person name="Ohji S."/>
            <person name="Ichikawa N."/>
        </authorList>
    </citation>
    <scope>NUCLEOTIDE SEQUENCE [LARGE SCALE GENOMIC DNA]</scope>
    <source>
        <strain evidence="1 2">NBRC 16205</strain>
    </source>
</reference>